<sequence>MERLFGMIFGSGGNVVKETAEVFRVNAEAQATRDAGLREAALEQFAAEFAAPRRSRFDRLMDALNRLPRPAMALGTLGLFVAAMVDPAWFAARMTGIALVPEPLWWLLGAVVSFYFGARHQAKGQEFQRQLTAAMADAPRVMGQLREIEALRAAPEAAHPPDDTLVQENAALADWRATRG</sequence>
<feature type="transmembrane region" description="Helical" evidence="1">
    <location>
        <begin position="104"/>
        <end position="122"/>
    </location>
</feature>
<protein>
    <submittedName>
        <fullName evidence="2">Methionine synthase I, cobalamin-binding protein domain protein</fullName>
    </submittedName>
</protein>
<comment type="caution">
    <text evidence="2">The sequence shown here is derived from an EMBL/GenBank/DDBJ whole genome shotgun (WGS) entry which is preliminary data.</text>
</comment>
<organism evidence="2 3">
    <name type="scientific">Salipiger mucosus DSM 16094</name>
    <dbReference type="NCBI Taxonomy" id="1123237"/>
    <lineage>
        <taxon>Bacteria</taxon>
        <taxon>Pseudomonadati</taxon>
        <taxon>Pseudomonadota</taxon>
        <taxon>Alphaproteobacteria</taxon>
        <taxon>Rhodobacterales</taxon>
        <taxon>Roseobacteraceae</taxon>
        <taxon>Salipiger</taxon>
    </lineage>
</organism>
<reference evidence="3" key="1">
    <citation type="journal article" date="2014" name="Stand. Genomic Sci.">
        <title>Genome sequence of the exopolysaccharide-producing Salipiger mucosus type strain (DSM 16094(T)), a moderately halophilic member of the Roseobacter clade.</title>
        <authorList>
            <person name="Riedel T."/>
            <person name="Spring S."/>
            <person name="Fiebig A."/>
            <person name="Petersen J."/>
            <person name="Kyrpides N.C."/>
            <person name="Goker M."/>
            <person name="Klenk H.P."/>
        </authorList>
    </citation>
    <scope>NUCLEOTIDE SEQUENCE [LARGE SCALE GENOMIC DNA]</scope>
    <source>
        <strain evidence="3">DSM 16094</strain>
    </source>
</reference>
<evidence type="ECO:0000256" key="1">
    <source>
        <dbReference type="SAM" id="Phobius"/>
    </source>
</evidence>
<dbReference type="eggNOG" id="ENOG5030784">
    <property type="taxonomic scope" value="Bacteria"/>
</dbReference>
<evidence type="ECO:0000313" key="2">
    <source>
        <dbReference type="EMBL" id="EPX78476.1"/>
    </source>
</evidence>
<keyword evidence="3" id="KW-1185">Reference proteome</keyword>
<accession>S9QAS5</accession>
<dbReference type="Proteomes" id="UP000015347">
    <property type="component" value="Unassembled WGS sequence"/>
</dbReference>
<feature type="transmembrane region" description="Helical" evidence="1">
    <location>
        <begin position="71"/>
        <end position="92"/>
    </location>
</feature>
<keyword evidence="1" id="KW-0472">Membrane</keyword>
<proteinExistence type="predicted"/>
<keyword evidence="1" id="KW-1133">Transmembrane helix</keyword>
<dbReference type="STRING" id="1123237.Salmuc_03586"/>
<dbReference type="HOGENOM" id="CLU_116699_0_0_5"/>
<name>S9QAS5_9RHOB</name>
<evidence type="ECO:0000313" key="3">
    <source>
        <dbReference type="Proteomes" id="UP000015347"/>
    </source>
</evidence>
<dbReference type="InterPro" id="IPR021497">
    <property type="entry name" value="GTA_holin_3TM"/>
</dbReference>
<gene>
    <name evidence="2" type="ORF">Salmuc_03586</name>
</gene>
<keyword evidence="1" id="KW-0812">Transmembrane</keyword>
<dbReference type="EMBL" id="APVH01000039">
    <property type="protein sequence ID" value="EPX78476.1"/>
    <property type="molecule type" value="Genomic_DNA"/>
</dbReference>
<dbReference type="AlphaFoldDB" id="S9QAS5"/>
<dbReference type="Pfam" id="PF11351">
    <property type="entry name" value="GTA_holin_3TM"/>
    <property type="match status" value="1"/>
</dbReference>